<evidence type="ECO:0000256" key="4">
    <source>
        <dbReference type="ARBA" id="ARBA00022801"/>
    </source>
</evidence>
<keyword evidence="1 8" id="KW-0540">Nuclease</keyword>
<dbReference type="OrthoDB" id="24645at2759"/>
<keyword evidence="3 8" id="KW-0227">DNA damage</keyword>
<name>G3AND4_SPAPN</name>
<dbReference type="Gene3D" id="3.30.40.10">
    <property type="entry name" value="Zinc/RING finger domain, C3HC4 (zinc finger)"/>
    <property type="match status" value="1"/>
</dbReference>
<organism evidence="11">
    <name type="scientific">Spathaspora passalidarum (strain NRRL Y-27907 / 11-Y1)</name>
    <dbReference type="NCBI Taxonomy" id="619300"/>
    <lineage>
        <taxon>Eukaryota</taxon>
        <taxon>Fungi</taxon>
        <taxon>Dikarya</taxon>
        <taxon>Ascomycota</taxon>
        <taxon>Saccharomycotina</taxon>
        <taxon>Pichiomycetes</taxon>
        <taxon>Debaryomycetaceae</taxon>
        <taxon>Spathaspora</taxon>
    </lineage>
</organism>
<dbReference type="InParanoid" id="G3AND4"/>
<evidence type="ECO:0000256" key="5">
    <source>
        <dbReference type="ARBA" id="ARBA00023172"/>
    </source>
</evidence>
<evidence type="ECO:0000256" key="1">
    <source>
        <dbReference type="ARBA" id="ARBA00022722"/>
    </source>
</evidence>
<keyword evidence="2 8" id="KW-0255">Endonuclease</keyword>
<dbReference type="InterPro" id="IPR027520">
    <property type="entry name" value="Slx1"/>
</dbReference>
<dbReference type="GO" id="GO:0006261">
    <property type="term" value="P:DNA-templated DNA replication"/>
    <property type="evidence" value="ECO:0007669"/>
    <property type="project" value="EnsemblFungi"/>
</dbReference>
<dbReference type="PANTHER" id="PTHR20208">
    <property type="entry name" value="STRUCTURE-SPECIFIC ENDONUCLEASE SUBUNIT SLX1"/>
    <property type="match status" value="1"/>
</dbReference>
<dbReference type="SUPFAM" id="SSF82771">
    <property type="entry name" value="GIY-YIG endonuclease"/>
    <property type="match status" value="1"/>
</dbReference>
<keyword evidence="7 8" id="KW-0539">Nucleus</keyword>
<dbReference type="Pfam" id="PF01541">
    <property type="entry name" value="GIY-YIG"/>
    <property type="match status" value="1"/>
</dbReference>
<dbReference type="HAMAP" id="MF_03100">
    <property type="entry name" value="Endonuc_su_Slx1"/>
    <property type="match status" value="1"/>
</dbReference>
<dbReference type="EMBL" id="GL996502">
    <property type="protein sequence ID" value="EGW31923.1"/>
    <property type="molecule type" value="Genomic_DNA"/>
</dbReference>
<evidence type="ECO:0000256" key="2">
    <source>
        <dbReference type="ARBA" id="ARBA00022759"/>
    </source>
</evidence>
<comment type="cofactor">
    <cofactor evidence="8">
        <name>a divalent metal cation</name>
        <dbReference type="ChEBI" id="CHEBI:60240"/>
    </cofactor>
</comment>
<dbReference type="GO" id="GO:0000724">
    <property type="term" value="P:double-strand break repair via homologous recombination"/>
    <property type="evidence" value="ECO:0007669"/>
    <property type="project" value="TreeGrafter"/>
</dbReference>
<comment type="function">
    <text evidence="8">Catalytic subunit of the SLX1-SLX4 structure-specific endonuclease that resolves DNA secondary structures generated during DNA repair and recombination. Has endonuclease activity towards branched DNA substrates, introducing single-strand cuts in duplex DNA close to junctions with ss-DNA.</text>
</comment>
<dbReference type="InterPro" id="IPR050381">
    <property type="entry name" value="SLX1_endonuclease"/>
</dbReference>
<keyword evidence="6 8" id="KW-0234">DNA repair</keyword>
<dbReference type="CDD" id="cd10455">
    <property type="entry name" value="GIY-YIG_SLX1"/>
    <property type="match status" value="1"/>
</dbReference>
<protein>
    <recommendedName>
        <fullName evidence="9">GIY-YIG domain-containing protein</fullName>
    </recommendedName>
</protein>
<evidence type="ECO:0000256" key="7">
    <source>
        <dbReference type="ARBA" id="ARBA00023242"/>
    </source>
</evidence>
<comment type="subunit">
    <text evidence="8">Forms a heterodimer with SLX4.</text>
</comment>
<dbReference type="Proteomes" id="UP000000709">
    <property type="component" value="Unassembled WGS sequence"/>
</dbReference>
<dbReference type="STRING" id="619300.G3AND4"/>
<evidence type="ECO:0000256" key="8">
    <source>
        <dbReference type="HAMAP-Rule" id="MF_03100"/>
    </source>
</evidence>
<dbReference type="eggNOG" id="KOG3005">
    <property type="taxonomic scope" value="Eukaryota"/>
</dbReference>
<keyword evidence="11" id="KW-1185">Reference proteome</keyword>
<dbReference type="InterPro" id="IPR000305">
    <property type="entry name" value="GIY-YIG_endonuc"/>
</dbReference>
<dbReference type="KEGG" id="spaa:SPAPADRAFT_50535"/>
<accession>G3AND4</accession>
<keyword evidence="4 8" id="KW-0378">Hydrolase</keyword>
<dbReference type="Gene3D" id="3.40.1440.10">
    <property type="entry name" value="GIY-YIG endonuclease"/>
    <property type="match status" value="1"/>
</dbReference>
<keyword evidence="5 8" id="KW-0233">DNA recombination</keyword>
<dbReference type="OMA" id="INPREER"/>
<dbReference type="AlphaFoldDB" id="G3AND4"/>
<comment type="similarity">
    <text evidence="8">Belongs to the SLX1 family.</text>
</comment>
<dbReference type="GO" id="GO:0017108">
    <property type="term" value="F:5'-flap endonuclease activity"/>
    <property type="evidence" value="ECO:0007669"/>
    <property type="project" value="EnsemblFungi"/>
</dbReference>
<evidence type="ECO:0000256" key="6">
    <source>
        <dbReference type="ARBA" id="ARBA00023204"/>
    </source>
</evidence>
<evidence type="ECO:0000259" key="9">
    <source>
        <dbReference type="PROSITE" id="PS50164"/>
    </source>
</evidence>
<proteinExistence type="inferred from homology"/>
<dbReference type="RefSeq" id="XP_007375199.1">
    <property type="nucleotide sequence ID" value="XM_007375137.1"/>
</dbReference>
<evidence type="ECO:0000256" key="3">
    <source>
        <dbReference type="ARBA" id="ARBA00022763"/>
    </source>
</evidence>
<sequence>MSLHTTPQFYCVYLLQSIPKPRTFYVGSTPDMKRRLRQHNGDLKAGGAFRTKRKGSRPWKVVTIVYNFPSRISALQFEHSLQHPQFTRRISHDDRVSKSQSTSLHQRLANIKLLITSPGFVRMDLKVKIFDDEVYLAWRTDKYDVKFDREVELGKFDELDINECDDDFDAMKQKALDEDISCCICKANIDVFKDVPEITSRHEFAEFLGRFPLVSLCYNTNSTFHLTCMARSQDQLIPTSVNCPCCSKSLTWSRIVKTSTKLRYYLLKDNVKGLTQPTQDACTQELLTQNTP</sequence>
<dbReference type="GO" id="GO:0033557">
    <property type="term" value="C:Slx1-Slx4 complex"/>
    <property type="evidence" value="ECO:0007669"/>
    <property type="project" value="UniProtKB-UniRule"/>
</dbReference>
<dbReference type="PANTHER" id="PTHR20208:SF10">
    <property type="entry name" value="STRUCTURE-SPECIFIC ENDONUCLEASE SUBUNIT SLX1"/>
    <property type="match status" value="1"/>
</dbReference>
<comment type="caution">
    <text evidence="8">Lacks conserved residue(s) required for the propagation of feature annotation.</text>
</comment>
<evidence type="ECO:0000313" key="11">
    <source>
        <dbReference type="Proteomes" id="UP000000709"/>
    </source>
</evidence>
<feature type="domain" description="GIY-YIG" evidence="9">
    <location>
        <begin position="8"/>
        <end position="91"/>
    </location>
</feature>
<reference evidence="10 11" key="1">
    <citation type="journal article" date="2011" name="Proc. Natl. Acad. Sci. U.S.A.">
        <title>Comparative genomics of xylose-fermenting fungi for enhanced biofuel production.</title>
        <authorList>
            <person name="Wohlbach D.J."/>
            <person name="Kuo A."/>
            <person name="Sato T.K."/>
            <person name="Potts K.M."/>
            <person name="Salamov A.A."/>
            <person name="LaButti K.M."/>
            <person name="Sun H."/>
            <person name="Clum A."/>
            <person name="Pangilinan J.L."/>
            <person name="Lindquist E.A."/>
            <person name="Lucas S."/>
            <person name="Lapidus A."/>
            <person name="Jin M."/>
            <person name="Gunawan C."/>
            <person name="Balan V."/>
            <person name="Dale B.E."/>
            <person name="Jeffries T.W."/>
            <person name="Zinkel R."/>
            <person name="Barry K.W."/>
            <person name="Grigoriev I.V."/>
            <person name="Gasch A.P."/>
        </authorList>
    </citation>
    <scope>NUCLEOTIDE SEQUENCE [LARGE SCALE GENOMIC DNA]</scope>
    <source>
        <strain evidence="11">NRRL Y-27907 / 11-Y1</strain>
    </source>
</reference>
<dbReference type="GO" id="GO:0008821">
    <property type="term" value="F:crossover junction DNA endonuclease activity"/>
    <property type="evidence" value="ECO:0007669"/>
    <property type="project" value="TreeGrafter"/>
</dbReference>
<comment type="subcellular location">
    <subcellularLocation>
        <location evidence="8">Nucleus</location>
    </subcellularLocation>
</comment>
<dbReference type="InterPro" id="IPR035901">
    <property type="entry name" value="GIY-YIG_endonuc_sf"/>
</dbReference>
<dbReference type="FunCoup" id="G3AND4">
    <property type="interactions" value="418"/>
</dbReference>
<dbReference type="PROSITE" id="PS50164">
    <property type="entry name" value="GIY_YIG"/>
    <property type="match status" value="1"/>
</dbReference>
<dbReference type="InterPro" id="IPR013083">
    <property type="entry name" value="Znf_RING/FYVE/PHD"/>
</dbReference>
<dbReference type="HOGENOM" id="CLU_030739_1_1_1"/>
<gene>
    <name evidence="10" type="ORF">SPAPADRAFT_50535</name>
</gene>
<evidence type="ECO:0000313" key="10">
    <source>
        <dbReference type="EMBL" id="EGW31923.1"/>
    </source>
</evidence>
<dbReference type="GeneID" id="18871453"/>